<dbReference type="SUPFAM" id="SSF54001">
    <property type="entry name" value="Cysteine proteinases"/>
    <property type="match status" value="1"/>
</dbReference>
<evidence type="ECO:0000313" key="3">
    <source>
        <dbReference type="Proteomes" id="UP000290289"/>
    </source>
</evidence>
<dbReference type="Gene3D" id="3.90.70.10">
    <property type="entry name" value="Cysteine proteinases"/>
    <property type="match status" value="1"/>
</dbReference>
<organism evidence="2 3">
    <name type="scientific">Malus domestica</name>
    <name type="common">Apple</name>
    <name type="synonym">Pyrus malus</name>
    <dbReference type="NCBI Taxonomy" id="3750"/>
    <lineage>
        <taxon>Eukaryota</taxon>
        <taxon>Viridiplantae</taxon>
        <taxon>Streptophyta</taxon>
        <taxon>Embryophyta</taxon>
        <taxon>Tracheophyta</taxon>
        <taxon>Spermatophyta</taxon>
        <taxon>Magnoliopsida</taxon>
        <taxon>eudicotyledons</taxon>
        <taxon>Gunneridae</taxon>
        <taxon>Pentapetalae</taxon>
        <taxon>rosids</taxon>
        <taxon>fabids</taxon>
        <taxon>Rosales</taxon>
        <taxon>Rosaceae</taxon>
        <taxon>Amygdaloideae</taxon>
        <taxon>Maleae</taxon>
        <taxon>Malus</taxon>
    </lineage>
</organism>
<feature type="domain" description="Peptidase C1A papain C-terminal" evidence="1">
    <location>
        <begin position="2"/>
        <end position="60"/>
    </location>
</feature>
<evidence type="ECO:0000259" key="1">
    <source>
        <dbReference type="Pfam" id="PF00112"/>
    </source>
</evidence>
<proteinExistence type="predicted"/>
<dbReference type="AlphaFoldDB" id="A0A498IVH6"/>
<keyword evidence="3" id="KW-1185">Reference proteome</keyword>
<reference evidence="2 3" key="1">
    <citation type="submission" date="2018-10" db="EMBL/GenBank/DDBJ databases">
        <title>A high-quality apple genome assembly.</title>
        <authorList>
            <person name="Hu J."/>
        </authorList>
    </citation>
    <scope>NUCLEOTIDE SEQUENCE [LARGE SCALE GENOMIC DNA]</scope>
    <source>
        <strain evidence="3">cv. HFTH1</strain>
        <tissue evidence="2">Young leaf</tissue>
    </source>
</reference>
<dbReference type="Proteomes" id="UP000290289">
    <property type="component" value="Chromosome 10"/>
</dbReference>
<dbReference type="GO" id="GO:0008234">
    <property type="term" value="F:cysteine-type peptidase activity"/>
    <property type="evidence" value="ECO:0007669"/>
    <property type="project" value="InterPro"/>
</dbReference>
<accession>A0A498IVH6</accession>
<sequence length="61" mass="7020">MQPLSIGIHVTWSDFRFYKSWVFTTVQGCEIVPNHGVPIVGYVNTTDGTKYWILNNEWGES</sequence>
<dbReference type="GO" id="GO:0006508">
    <property type="term" value="P:proteolysis"/>
    <property type="evidence" value="ECO:0007669"/>
    <property type="project" value="InterPro"/>
</dbReference>
<dbReference type="STRING" id="3750.A0A498IVH6"/>
<dbReference type="InterPro" id="IPR000668">
    <property type="entry name" value="Peptidase_C1A_C"/>
</dbReference>
<dbReference type="Pfam" id="PF00112">
    <property type="entry name" value="Peptidase_C1"/>
    <property type="match status" value="1"/>
</dbReference>
<gene>
    <name evidence="2" type="ORF">DVH24_017318</name>
</gene>
<dbReference type="EMBL" id="RDQH01000336">
    <property type="protein sequence ID" value="RXH86265.1"/>
    <property type="molecule type" value="Genomic_DNA"/>
</dbReference>
<dbReference type="InterPro" id="IPR038765">
    <property type="entry name" value="Papain-like_cys_pep_sf"/>
</dbReference>
<protein>
    <recommendedName>
        <fullName evidence="1">Peptidase C1A papain C-terminal domain-containing protein</fullName>
    </recommendedName>
</protein>
<comment type="caution">
    <text evidence="2">The sequence shown here is derived from an EMBL/GenBank/DDBJ whole genome shotgun (WGS) entry which is preliminary data.</text>
</comment>
<evidence type="ECO:0000313" key="2">
    <source>
        <dbReference type="EMBL" id="RXH86265.1"/>
    </source>
</evidence>
<name>A0A498IVH6_MALDO</name>